<dbReference type="InterPro" id="IPR006311">
    <property type="entry name" value="TAT_signal"/>
</dbReference>
<dbReference type="AlphaFoldDB" id="A0A0B8P1W4"/>
<reference evidence="2 3" key="1">
    <citation type="submission" date="2015-01" db="EMBL/GenBank/DDBJ databases">
        <title>Vibrio sp. C5 JCM 19232 whole genome shotgun sequence.</title>
        <authorList>
            <person name="Sawabe T."/>
            <person name="Meirelles P."/>
            <person name="Feng G."/>
            <person name="Sayaka M."/>
            <person name="Hattori M."/>
            <person name="Ohkuma M."/>
        </authorList>
    </citation>
    <scope>NUCLEOTIDE SEQUENCE [LARGE SCALE GENOMIC DNA]</scope>
    <source>
        <strain evidence="2 3">JCM19232</strain>
    </source>
</reference>
<proteinExistence type="predicted"/>
<dbReference type="InterPro" id="IPR011044">
    <property type="entry name" value="Quino_amine_DH_bsu"/>
</dbReference>
<dbReference type="Gene3D" id="2.130.10.10">
    <property type="entry name" value="YVTN repeat-like/Quinoprotein amine dehydrogenase"/>
    <property type="match status" value="1"/>
</dbReference>
<dbReference type="InterPro" id="IPR019546">
    <property type="entry name" value="TAT_signal_bac_arc"/>
</dbReference>
<dbReference type="Pfam" id="PF07433">
    <property type="entry name" value="DUF1513"/>
    <property type="match status" value="1"/>
</dbReference>
<organism evidence="2 3">
    <name type="scientific">Vibrio ishigakensis</name>
    <dbReference type="NCBI Taxonomy" id="1481914"/>
    <lineage>
        <taxon>Bacteria</taxon>
        <taxon>Pseudomonadati</taxon>
        <taxon>Pseudomonadota</taxon>
        <taxon>Gammaproteobacteria</taxon>
        <taxon>Vibrionales</taxon>
        <taxon>Vibrionaceae</taxon>
        <taxon>Vibrio</taxon>
    </lineage>
</organism>
<dbReference type="InterPro" id="IPR015943">
    <property type="entry name" value="WD40/YVTN_repeat-like_dom_sf"/>
</dbReference>
<dbReference type="Proteomes" id="UP000031670">
    <property type="component" value="Unassembled WGS sequence"/>
</dbReference>
<comment type="caution">
    <text evidence="2">The sequence shown here is derived from an EMBL/GenBank/DDBJ whole genome shotgun (WGS) entry which is preliminary data.</text>
</comment>
<accession>A0A0B8P1W4</accession>
<dbReference type="PROSITE" id="PS51318">
    <property type="entry name" value="TAT"/>
    <property type="match status" value="1"/>
</dbReference>
<dbReference type="SUPFAM" id="SSF50969">
    <property type="entry name" value="YVTN repeat-like/Quinoprotein amine dehydrogenase"/>
    <property type="match status" value="1"/>
</dbReference>
<dbReference type="InterPro" id="IPR008311">
    <property type="entry name" value="UCP028101"/>
</dbReference>
<dbReference type="EMBL" id="BBSA01000001">
    <property type="protein sequence ID" value="GAM60216.1"/>
    <property type="molecule type" value="Genomic_DNA"/>
</dbReference>
<dbReference type="PIRSF" id="PIRSF028101">
    <property type="entry name" value="UCP028101"/>
    <property type="match status" value="1"/>
</dbReference>
<sequence length="361" mass="38951">MATNLHSRREFLKLSASTGIALVTGCTSSGPKPTTSSKLVGCATDGKGNYMLAASNINGELLYTHPLASRGHSVAHSQKTNHLGVFARRPGYYLDILDADSGAQLQSLEPPKDRFFYGHGVYDNASPLLYTTEGVIGTCEGVIGIYDASNKYRRIGEWTGFGIGPHQIAQLSTGVLVIAVGGIQTHGRDKINLSSMKPQLTYLDPQSGKVLQTVSLSDHQLSIRHLAVDDKDEVFFAQQLQREDNNTSTELIMRHTLGESHATAISITQSNQEAIDYIGSIAVSTQELIASAPRAGELLIFDKNTGAQTNSLSMKEACGLATNGEQVFSNNYLGQIVSIEKSRVSVSSGPNLLWDNHWSLI</sequence>
<reference evidence="2 3" key="2">
    <citation type="submission" date="2015-01" db="EMBL/GenBank/DDBJ databases">
        <authorList>
            <consortium name="NBRP consortium"/>
            <person name="Sawabe T."/>
            <person name="Meirelles P."/>
            <person name="Feng G."/>
            <person name="Sayaka M."/>
            <person name="Hattori M."/>
            <person name="Ohkuma M."/>
        </authorList>
    </citation>
    <scope>NUCLEOTIDE SEQUENCE [LARGE SCALE GENOMIC DNA]</scope>
    <source>
        <strain evidence="2 3">JCM19232</strain>
    </source>
</reference>
<evidence type="ECO:0000313" key="3">
    <source>
        <dbReference type="Proteomes" id="UP000031670"/>
    </source>
</evidence>
<evidence type="ECO:0000256" key="1">
    <source>
        <dbReference type="ARBA" id="ARBA00022729"/>
    </source>
</evidence>
<evidence type="ECO:0000313" key="2">
    <source>
        <dbReference type="EMBL" id="GAM60216.1"/>
    </source>
</evidence>
<protein>
    <submittedName>
        <fullName evidence="2">Putative exported protein</fullName>
    </submittedName>
</protein>
<dbReference type="NCBIfam" id="TIGR01409">
    <property type="entry name" value="TAT_signal_seq"/>
    <property type="match status" value="1"/>
</dbReference>
<name>A0A0B8P1W4_9VIBR</name>
<keyword evidence="1" id="KW-0732">Signal</keyword>
<gene>
    <name evidence="2" type="ORF">JCM19232_549</name>
</gene>